<evidence type="ECO:0000313" key="2">
    <source>
        <dbReference type="EMBL" id="KPQ29117.1"/>
    </source>
</evidence>
<dbReference type="Proteomes" id="UP000050416">
    <property type="component" value="Unassembled WGS sequence"/>
</dbReference>
<sequence>MIFDSKRCRIKLLTLIFLLFVLAGCGGGGGGSDAPPEPDVTTDGDRTTSPPPSNEPAPGPDEPDSIASAVVAQAERTLAERDTLLELQQPLALYRFLADYAYLTGLQTFNEREQQLAPFAPENQATHPVLDRALVNLDANLRLYRIGELTLPLLQQALDNAEQAIENHGDYAKRLLQTQQDLLTTLGLPADLVATLGPMAYSPDGGYYSFFVTDSRFGEWQAGEFLLKEAFMALNGLVRVRATQNLLCEVF</sequence>
<gene>
    <name evidence="2" type="ORF">HLUCCX14_07525</name>
</gene>
<feature type="compositionally biased region" description="Pro residues" evidence="1">
    <location>
        <begin position="49"/>
        <end position="60"/>
    </location>
</feature>
<evidence type="ECO:0000313" key="3">
    <source>
        <dbReference type="Proteomes" id="UP000050416"/>
    </source>
</evidence>
<feature type="region of interest" description="Disordered" evidence="1">
    <location>
        <begin position="29"/>
        <end position="64"/>
    </location>
</feature>
<accession>A0A0P7YF63</accession>
<dbReference type="PATRIC" id="fig|1305731.5.peg.320"/>
<comment type="caution">
    <text evidence="2">The sequence shown here is derived from an EMBL/GenBank/DDBJ whole genome shotgun (WGS) entry which is preliminary data.</text>
</comment>
<name>A0A0P7YF63_9GAMM</name>
<dbReference type="STRING" id="1305731.GCA_000934705_00574"/>
<proteinExistence type="predicted"/>
<organism evidence="2 3">
    <name type="scientific">Marinobacter excellens HL-55</name>
    <dbReference type="NCBI Taxonomy" id="1305731"/>
    <lineage>
        <taxon>Bacteria</taxon>
        <taxon>Pseudomonadati</taxon>
        <taxon>Pseudomonadota</taxon>
        <taxon>Gammaproteobacteria</taxon>
        <taxon>Pseudomonadales</taxon>
        <taxon>Marinobacteraceae</taxon>
        <taxon>Marinobacter</taxon>
    </lineage>
</organism>
<evidence type="ECO:0000256" key="1">
    <source>
        <dbReference type="SAM" id="MobiDB-lite"/>
    </source>
</evidence>
<dbReference type="AlphaFoldDB" id="A0A0P7YF63"/>
<dbReference type="EMBL" id="LJZQ01000008">
    <property type="protein sequence ID" value="KPQ29117.1"/>
    <property type="molecule type" value="Genomic_DNA"/>
</dbReference>
<dbReference type="PROSITE" id="PS51257">
    <property type="entry name" value="PROKAR_LIPOPROTEIN"/>
    <property type="match status" value="1"/>
</dbReference>
<reference evidence="2 3" key="1">
    <citation type="submission" date="2015-09" db="EMBL/GenBank/DDBJ databases">
        <title>Identification and resolution of microdiversity through metagenomic sequencing of parallel consortia.</title>
        <authorList>
            <person name="Nelson W.C."/>
            <person name="Romine M.F."/>
            <person name="Lindemann S.R."/>
        </authorList>
    </citation>
    <scope>NUCLEOTIDE SEQUENCE [LARGE SCALE GENOMIC DNA]</scope>
    <source>
        <strain evidence="2">HL-55</strain>
    </source>
</reference>
<protein>
    <submittedName>
        <fullName evidence="2">Uncharacterized protein</fullName>
    </submittedName>
</protein>